<comment type="caution">
    <text evidence="4">The sequence shown here is derived from an EMBL/GenBank/DDBJ whole genome shotgun (WGS) entry which is preliminary data.</text>
</comment>
<dbReference type="SUPFAM" id="SSF57424">
    <property type="entry name" value="LDL receptor-like module"/>
    <property type="match status" value="1"/>
</dbReference>
<name>A0AAE1Q9B3_9EUCA</name>
<sequence length="93" mass="9729">MCVLQCVPTLTLSLLAAAASVSPTTSSVTAWLDVCLTVCPNPDTQFTCRSSQCIPHHQFCDGLADCTDGSDEPVGCSGSCQTHQHRCRGLGDA</sequence>
<gene>
    <name evidence="4" type="ORF">Pmani_006998</name>
</gene>
<evidence type="ECO:0000256" key="1">
    <source>
        <dbReference type="ARBA" id="ARBA00023157"/>
    </source>
</evidence>
<dbReference type="EMBL" id="JAWZYT010000531">
    <property type="protein sequence ID" value="KAK4322199.1"/>
    <property type="molecule type" value="Genomic_DNA"/>
</dbReference>
<reference evidence="4" key="1">
    <citation type="submission" date="2023-11" db="EMBL/GenBank/DDBJ databases">
        <title>Genome assemblies of two species of porcelain crab, Petrolisthes cinctipes and Petrolisthes manimaculis (Anomura: Porcellanidae).</title>
        <authorList>
            <person name="Angst P."/>
        </authorList>
    </citation>
    <scope>NUCLEOTIDE SEQUENCE</scope>
    <source>
        <strain evidence="4">PB745_02</strain>
        <tissue evidence="4">Gill</tissue>
    </source>
</reference>
<feature type="disulfide bond" evidence="2">
    <location>
        <begin position="48"/>
        <end position="66"/>
    </location>
</feature>
<dbReference type="InterPro" id="IPR002172">
    <property type="entry name" value="LDrepeatLR_classA_rpt"/>
</dbReference>
<dbReference type="Proteomes" id="UP001292094">
    <property type="component" value="Unassembled WGS sequence"/>
</dbReference>
<keyword evidence="1 2" id="KW-1015">Disulfide bond</keyword>
<feature type="signal peptide" evidence="3">
    <location>
        <begin position="1"/>
        <end position="18"/>
    </location>
</feature>
<organism evidence="4 5">
    <name type="scientific">Petrolisthes manimaculis</name>
    <dbReference type="NCBI Taxonomy" id="1843537"/>
    <lineage>
        <taxon>Eukaryota</taxon>
        <taxon>Metazoa</taxon>
        <taxon>Ecdysozoa</taxon>
        <taxon>Arthropoda</taxon>
        <taxon>Crustacea</taxon>
        <taxon>Multicrustacea</taxon>
        <taxon>Malacostraca</taxon>
        <taxon>Eumalacostraca</taxon>
        <taxon>Eucarida</taxon>
        <taxon>Decapoda</taxon>
        <taxon>Pleocyemata</taxon>
        <taxon>Anomura</taxon>
        <taxon>Galatheoidea</taxon>
        <taxon>Porcellanidae</taxon>
        <taxon>Petrolisthes</taxon>
    </lineage>
</organism>
<proteinExistence type="predicted"/>
<dbReference type="Gene3D" id="4.10.400.10">
    <property type="entry name" value="Low-density Lipoprotein Receptor"/>
    <property type="match status" value="1"/>
</dbReference>
<feature type="chain" id="PRO_5042256767" evidence="3">
    <location>
        <begin position="19"/>
        <end position="93"/>
    </location>
</feature>
<comment type="caution">
    <text evidence="2">Lacks conserved residue(s) required for the propagation of feature annotation.</text>
</comment>
<dbReference type="PROSITE" id="PS01209">
    <property type="entry name" value="LDLRA_1"/>
    <property type="match status" value="1"/>
</dbReference>
<dbReference type="AlphaFoldDB" id="A0AAE1Q9B3"/>
<accession>A0AAE1Q9B3</accession>
<dbReference type="SMART" id="SM00192">
    <property type="entry name" value="LDLa"/>
    <property type="match status" value="1"/>
</dbReference>
<dbReference type="PROSITE" id="PS50068">
    <property type="entry name" value="LDLRA_2"/>
    <property type="match status" value="1"/>
</dbReference>
<dbReference type="PRINTS" id="PR00261">
    <property type="entry name" value="LDLRECEPTOR"/>
</dbReference>
<protein>
    <submittedName>
        <fullName evidence="4">Uncharacterized protein</fullName>
    </submittedName>
</protein>
<dbReference type="InterPro" id="IPR036055">
    <property type="entry name" value="LDL_receptor-like_sf"/>
</dbReference>
<keyword evidence="3" id="KW-0732">Signal</keyword>
<dbReference type="InterPro" id="IPR023415">
    <property type="entry name" value="LDLR_class-A_CS"/>
</dbReference>
<dbReference type="Pfam" id="PF00057">
    <property type="entry name" value="Ldl_recept_a"/>
    <property type="match status" value="1"/>
</dbReference>
<evidence type="ECO:0000256" key="3">
    <source>
        <dbReference type="SAM" id="SignalP"/>
    </source>
</evidence>
<keyword evidence="5" id="KW-1185">Reference proteome</keyword>
<evidence type="ECO:0000313" key="4">
    <source>
        <dbReference type="EMBL" id="KAK4322199.1"/>
    </source>
</evidence>
<evidence type="ECO:0000313" key="5">
    <source>
        <dbReference type="Proteomes" id="UP001292094"/>
    </source>
</evidence>
<dbReference type="CDD" id="cd00112">
    <property type="entry name" value="LDLa"/>
    <property type="match status" value="1"/>
</dbReference>
<evidence type="ECO:0000256" key="2">
    <source>
        <dbReference type="PROSITE-ProRule" id="PRU00124"/>
    </source>
</evidence>